<evidence type="ECO:0000256" key="5">
    <source>
        <dbReference type="ARBA" id="ARBA00023211"/>
    </source>
</evidence>
<dbReference type="InterPro" id="IPR004843">
    <property type="entry name" value="Calcineurin-like_PHP"/>
</dbReference>
<keyword evidence="3" id="KW-0479">Metal-binding</keyword>
<reference evidence="7 8" key="1">
    <citation type="submission" date="2016-10" db="EMBL/GenBank/DDBJ databases">
        <authorList>
            <person name="de Groot N.N."/>
        </authorList>
    </citation>
    <scope>NUCLEOTIDE SEQUENCE [LARGE SCALE GENOMIC DNA]</scope>
    <source>
        <strain evidence="7 8">EP1-55-1</strain>
    </source>
</reference>
<keyword evidence="8" id="KW-1185">Reference proteome</keyword>
<dbReference type="InterPro" id="IPR043461">
    <property type="entry name" value="LpxH-like"/>
</dbReference>
<proteinExistence type="predicted"/>
<keyword evidence="2" id="KW-0997">Cell inner membrane</keyword>
<dbReference type="SUPFAM" id="SSF56300">
    <property type="entry name" value="Metallo-dependent phosphatases"/>
    <property type="match status" value="1"/>
</dbReference>
<dbReference type="AlphaFoldDB" id="A0A1I5MD84"/>
<dbReference type="EMBL" id="FOXB01000005">
    <property type="protein sequence ID" value="SFP06921.1"/>
    <property type="molecule type" value="Genomic_DNA"/>
</dbReference>
<dbReference type="GO" id="GO:0008758">
    <property type="term" value="F:UDP-2,3-diacylglucosamine hydrolase activity"/>
    <property type="evidence" value="ECO:0007669"/>
    <property type="project" value="TreeGrafter"/>
</dbReference>
<organism evidence="7 8">
    <name type="scientific">Hydrogenimonas thermophila</name>
    <dbReference type="NCBI Taxonomy" id="223786"/>
    <lineage>
        <taxon>Bacteria</taxon>
        <taxon>Pseudomonadati</taxon>
        <taxon>Campylobacterota</taxon>
        <taxon>Epsilonproteobacteria</taxon>
        <taxon>Campylobacterales</taxon>
        <taxon>Hydrogenimonadaceae</taxon>
        <taxon>Hydrogenimonas</taxon>
    </lineage>
</organism>
<dbReference type="InterPro" id="IPR029052">
    <property type="entry name" value="Metallo-depent_PP-like"/>
</dbReference>
<dbReference type="PANTHER" id="PTHR34990:SF2">
    <property type="entry name" value="BLL8164 PROTEIN"/>
    <property type="match status" value="1"/>
</dbReference>
<gene>
    <name evidence="7" type="ORF">SAMN05216234_105100</name>
</gene>
<dbReference type="GO" id="GO:0009245">
    <property type="term" value="P:lipid A biosynthetic process"/>
    <property type="evidence" value="ECO:0007669"/>
    <property type="project" value="TreeGrafter"/>
</dbReference>
<keyword evidence="1" id="KW-1003">Cell membrane</keyword>
<evidence type="ECO:0000256" key="4">
    <source>
        <dbReference type="ARBA" id="ARBA00023136"/>
    </source>
</evidence>
<dbReference type="GO" id="GO:0046872">
    <property type="term" value="F:metal ion binding"/>
    <property type="evidence" value="ECO:0007669"/>
    <property type="project" value="UniProtKB-KW"/>
</dbReference>
<protein>
    <submittedName>
        <fullName evidence="7">UDP-2,3-diacylglucosamine hydrolase</fullName>
    </submittedName>
</protein>
<dbReference type="Proteomes" id="UP000199227">
    <property type="component" value="Unassembled WGS sequence"/>
</dbReference>
<dbReference type="STRING" id="223786.SAMN05216234_105100"/>
<evidence type="ECO:0000256" key="2">
    <source>
        <dbReference type="ARBA" id="ARBA00022519"/>
    </source>
</evidence>
<dbReference type="Pfam" id="PF00149">
    <property type="entry name" value="Metallophos"/>
    <property type="match status" value="1"/>
</dbReference>
<keyword evidence="4" id="KW-0472">Membrane</keyword>
<keyword evidence="5" id="KW-0464">Manganese</keyword>
<name>A0A1I5MD84_9BACT</name>
<evidence type="ECO:0000259" key="6">
    <source>
        <dbReference type="Pfam" id="PF00149"/>
    </source>
</evidence>
<dbReference type="GO" id="GO:0016020">
    <property type="term" value="C:membrane"/>
    <property type="evidence" value="ECO:0007669"/>
    <property type="project" value="GOC"/>
</dbReference>
<evidence type="ECO:0000256" key="3">
    <source>
        <dbReference type="ARBA" id="ARBA00022723"/>
    </source>
</evidence>
<evidence type="ECO:0000313" key="8">
    <source>
        <dbReference type="Proteomes" id="UP000199227"/>
    </source>
</evidence>
<dbReference type="Gene3D" id="3.60.21.10">
    <property type="match status" value="1"/>
</dbReference>
<evidence type="ECO:0000256" key="1">
    <source>
        <dbReference type="ARBA" id="ARBA00022475"/>
    </source>
</evidence>
<feature type="domain" description="Calcineurin-like phosphoesterase" evidence="6">
    <location>
        <begin position="23"/>
        <end position="214"/>
    </location>
</feature>
<evidence type="ECO:0000313" key="7">
    <source>
        <dbReference type="EMBL" id="SFP06921.1"/>
    </source>
</evidence>
<sequence length="256" mass="29641">MLMSHKKLLTSNFQLLTLKDGAWLIADAHYAHYNTALYDFLSCKDEDLPPQLILMGDIFDLLFGNAPNSIEPNLKMVDLLKSIAKKVEVIYLEGNHDFGLKTIFGDSIKIVPRTKQPLFMSANSKVVALHHGDMMQGIGYEIYTALIRNRWIDRVLNTIDSLRDGKIIDWLERYNRQKKPCYSIDSFENIVSQRLDILEQKFEFDYWVEGHFHQNVQYNFNEKKYCNLPAFACCQSYIVVKLSESGINFIEKKGSP</sequence>
<dbReference type="PANTHER" id="PTHR34990">
    <property type="entry name" value="UDP-2,3-DIACYLGLUCOSAMINE HYDROLASE-RELATED"/>
    <property type="match status" value="1"/>
</dbReference>
<accession>A0A1I5MD84</accession>
<keyword evidence="7" id="KW-0378">Hydrolase</keyword>